<feature type="domain" description="Cytochrome b561 bacterial/Ni-hydrogenase" evidence="7">
    <location>
        <begin position="12"/>
        <end position="173"/>
    </location>
</feature>
<evidence type="ECO:0000256" key="6">
    <source>
        <dbReference type="SAM" id="Phobius"/>
    </source>
</evidence>
<keyword evidence="4 6" id="KW-1133">Transmembrane helix</keyword>
<gene>
    <name evidence="8" type="ORF">G7087_01835</name>
</gene>
<dbReference type="InterPro" id="IPR051542">
    <property type="entry name" value="Hydrogenase_cytochrome"/>
</dbReference>
<evidence type="ECO:0000256" key="5">
    <source>
        <dbReference type="ARBA" id="ARBA00023136"/>
    </source>
</evidence>
<keyword evidence="3 6" id="KW-0812">Transmembrane</keyword>
<dbReference type="InterPro" id="IPR016174">
    <property type="entry name" value="Di-haem_cyt_TM"/>
</dbReference>
<dbReference type="SUPFAM" id="SSF81342">
    <property type="entry name" value="Transmembrane di-heme cytochromes"/>
    <property type="match status" value="1"/>
</dbReference>
<comment type="caution">
    <text evidence="8">The sequence shown here is derived from an EMBL/GenBank/DDBJ whole genome shotgun (WGS) entry which is preliminary data.</text>
</comment>
<name>A0ABX0HUD2_9BURK</name>
<dbReference type="RefSeq" id="WP_009858350.1">
    <property type="nucleotide sequence ID" value="NZ_JAAOCD010000001.1"/>
</dbReference>
<evidence type="ECO:0000313" key="9">
    <source>
        <dbReference type="Proteomes" id="UP000802098"/>
    </source>
</evidence>
<organism evidence="8 9">
    <name type="scientific">Rubrivivax benzoatilyticus</name>
    <dbReference type="NCBI Taxonomy" id="316997"/>
    <lineage>
        <taxon>Bacteria</taxon>
        <taxon>Pseudomonadati</taxon>
        <taxon>Pseudomonadota</taxon>
        <taxon>Betaproteobacteria</taxon>
        <taxon>Burkholderiales</taxon>
        <taxon>Sphaerotilaceae</taxon>
        <taxon>Rubrivivax</taxon>
    </lineage>
</organism>
<dbReference type="Proteomes" id="UP000802098">
    <property type="component" value="Unassembled WGS sequence"/>
</dbReference>
<dbReference type="PANTHER" id="PTHR30485:SF2">
    <property type="entry name" value="BLL0597 PROTEIN"/>
    <property type="match status" value="1"/>
</dbReference>
<sequence>MNASNDRQRRLVWDLPVRLFHGLIVVCFAGAWLTSESERHALLHETLGYTLAGLIVWRLVWGLVGTRHARFGDFVTGPGAVLRYLKNVARRTPEHHVGHNPASALAIVVLLMMGLVLGASGWALQQDVGGEWVEELHELAANVFLLTAIGHVVGVLLASRMTGENLPRSMVDGLKIAPPEQAIRSSWRSVAALLLAAVLGFWVLQWRDVGAADADAAVASAGHHGPARQGGAPDGDDD</sequence>
<accession>A0ABX0HUD2</accession>
<evidence type="ECO:0000259" key="7">
    <source>
        <dbReference type="Pfam" id="PF01292"/>
    </source>
</evidence>
<evidence type="ECO:0000256" key="1">
    <source>
        <dbReference type="ARBA" id="ARBA00004651"/>
    </source>
</evidence>
<dbReference type="Pfam" id="PF01292">
    <property type="entry name" value="Ni_hydr_CYTB"/>
    <property type="match status" value="1"/>
</dbReference>
<evidence type="ECO:0000313" key="8">
    <source>
        <dbReference type="EMBL" id="NHK97108.1"/>
    </source>
</evidence>
<dbReference type="PANTHER" id="PTHR30485">
    <property type="entry name" value="NI/FE-HYDROGENASE 1 B-TYPE CYTOCHROME SUBUNIT"/>
    <property type="match status" value="1"/>
</dbReference>
<feature type="transmembrane region" description="Helical" evidence="6">
    <location>
        <begin position="104"/>
        <end position="124"/>
    </location>
</feature>
<feature type="transmembrane region" description="Helical" evidence="6">
    <location>
        <begin position="46"/>
        <end position="64"/>
    </location>
</feature>
<keyword evidence="9" id="KW-1185">Reference proteome</keyword>
<dbReference type="InterPro" id="IPR011577">
    <property type="entry name" value="Cyt_b561_bac/Ni-Hgenase"/>
</dbReference>
<keyword evidence="5 6" id="KW-0472">Membrane</keyword>
<dbReference type="EMBL" id="JAAOCD010000001">
    <property type="protein sequence ID" value="NHK97108.1"/>
    <property type="molecule type" value="Genomic_DNA"/>
</dbReference>
<keyword evidence="2" id="KW-1003">Cell membrane</keyword>
<feature type="transmembrane region" description="Helical" evidence="6">
    <location>
        <begin position="185"/>
        <end position="204"/>
    </location>
</feature>
<evidence type="ECO:0000256" key="4">
    <source>
        <dbReference type="ARBA" id="ARBA00022989"/>
    </source>
</evidence>
<proteinExistence type="predicted"/>
<protein>
    <submittedName>
        <fullName evidence="8">Cytochrome B</fullName>
    </submittedName>
</protein>
<feature type="transmembrane region" description="Helical" evidence="6">
    <location>
        <begin position="12"/>
        <end position="34"/>
    </location>
</feature>
<evidence type="ECO:0000256" key="2">
    <source>
        <dbReference type="ARBA" id="ARBA00022475"/>
    </source>
</evidence>
<reference evidence="8 9" key="1">
    <citation type="submission" date="2020-03" db="EMBL/GenBank/DDBJ databases">
        <title>Rubrivivax benzoatilyticus JA2 (sequenced after 10 years sub-culturing).</title>
        <authorList>
            <person name="Gupta D."/>
            <person name="Chintalapati S."/>
            <person name="Chintalapati V.R."/>
        </authorList>
    </citation>
    <scope>NUCLEOTIDE SEQUENCE [LARGE SCALE GENOMIC DNA]</scope>
    <source>
        <strain evidence="8 9">JA2-Mal</strain>
    </source>
</reference>
<comment type="subcellular location">
    <subcellularLocation>
        <location evidence="1">Cell membrane</location>
        <topology evidence="1">Multi-pass membrane protein</topology>
    </subcellularLocation>
</comment>
<evidence type="ECO:0000256" key="3">
    <source>
        <dbReference type="ARBA" id="ARBA00022692"/>
    </source>
</evidence>
<feature type="transmembrane region" description="Helical" evidence="6">
    <location>
        <begin position="139"/>
        <end position="158"/>
    </location>
</feature>
<dbReference type="Gene3D" id="1.20.950.20">
    <property type="entry name" value="Transmembrane di-heme cytochromes, Chain C"/>
    <property type="match status" value="1"/>
</dbReference>